<name>A0A7R8CM90_LEPSM</name>
<protein>
    <submittedName>
        <fullName evidence="1">(salmon louse) hypothetical protein</fullName>
    </submittedName>
</protein>
<dbReference type="OrthoDB" id="10676673at2759"/>
<proteinExistence type="predicted"/>
<keyword evidence="2" id="KW-1185">Reference proteome</keyword>
<dbReference type="EMBL" id="HG994591">
    <property type="protein sequence ID" value="CAF2819358.1"/>
    <property type="molecule type" value="Genomic_DNA"/>
</dbReference>
<organism evidence="1 2">
    <name type="scientific">Lepeophtheirus salmonis</name>
    <name type="common">Salmon louse</name>
    <name type="synonym">Caligus salmonis</name>
    <dbReference type="NCBI Taxonomy" id="72036"/>
    <lineage>
        <taxon>Eukaryota</taxon>
        <taxon>Metazoa</taxon>
        <taxon>Ecdysozoa</taxon>
        <taxon>Arthropoda</taxon>
        <taxon>Crustacea</taxon>
        <taxon>Multicrustacea</taxon>
        <taxon>Hexanauplia</taxon>
        <taxon>Copepoda</taxon>
        <taxon>Siphonostomatoida</taxon>
        <taxon>Caligidae</taxon>
        <taxon>Lepeophtheirus</taxon>
    </lineage>
</organism>
<accession>A0A7R8CM90</accession>
<dbReference type="AlphaFoldDB" id="A0A7R8CM90"/>
<evidence type="ECO:0000313" key="2">
    <source>
        <dbReference type="Proteomes" id="UP000675881"/>
    </source>
</evidence>
<dbReference type="Proteomes" id="UP000675881">
    <property type="component" value="Chromosome 12"/>
</dbReference>
<gene>
    <name evidence="1" type="ORF">LSAA_3774</name>
</gene>
<sequence>MSRKYSRTCKDNAKALVALVVADENFQFDKQFGSIRSSRTNQKAYDESNKQPIIQHKLSHINNKSFKKSLSLEERLKKILIQDIVEKSGTYFCLTCGSTFEDYCEIQSHRNKCVSQFLMMSYSSSSPWWYSYSSLKRRRIGNSKTSTFLDNYLQNAIKVIPESSFNNLHGTIYHINSVDGYFLKTNPKIRTVNKVKLNLSGSWKFEEVWKGGWDETFIENSLSWKTFAFYVHLLTCGGDLESASSWSVRRNNQGGKRRRKRTTGLKSNTTHLYNLEDNSMPSFISECKTTNTSIRVSNISCSEIIVDLFDPSEIFIKYIIEDVLSRVLDLKSGKKRGRPTKTIKRRRHLFSTKKRKRCPLHIENTKYEKEDMFSSSYSDPPIFARKSSPNDSVLIYAKKSLPNDFSTRSDQKIYSGYKCSTFNEFASSSSQKDEDAFCSIDLTMINVVDENHLKEPLDGCRINEEDTAIPSSTLNVYCHPCVLLLDKDKSFWNLGTQKSGFPNDLRGMRILNGI</sequence>
<reference evidence="1" key="1">
    <citation type="submission" date="2021-02" db="EMBL/GenBank/DDBJ databases">
        <authorList>
            <person name="Bekaert M."/>
        </authorList>
    </citation>
    <scope>NUCLEOTIDE SEQUENCE</scope>
    <source>
        <strain evidence="1">IoA-00</strain>
    </source>
</reference>
<evidence type="ECO:0000313" key="1">
    <source>
        <dbReference type="EMBL" id="CAF2819358.1"/>
    </source>
</evidence>